<accession>A0A7H9AVW1</accession>
<keyword evidence="1" id="KW-1133">Transmembrane helix</keyword>
<organism evidence="2 3">
    <name type="scientific">Zygotorulaspora mrakii</name>
    <name type="common">Zygosaccharomyces mrakii</name>
    <dbReference type="NCBI Taxonomy" id="42260"/>
    <lineage>
        <taxon>Eukaryota</taxon>
        <taxon>Fungi</taxon>
        <taxon>Dikarya</taxon>
        <taxon>Ascomycota</taxon>
        <taxon>Saccharomycotina</taxon>
        <taxon>Saccharomycetes</taxon>
        <taxon>Saccharomycetales</taxon>
        <taxon>Saccharomycetaceae</taxon>
        <taxon>Zygotorulaspora</taxon>
    </lineage>
</organism>
<keyword evidence="1" id="KW-0472">Membrane</keyword>
<evidence type="ECO:0000313" key="2">
    <source>
        <dbReference type="EMBL" id="QLG70510.1"/>
    </source>
</evidence>
<feature type="transmembrane region" description="Helical" evidence="1">
    <location>
        <begin position="41"/>
        <end position="65"/>
    </location>
</feature>
<reference evidence="2 3" key="1">
    <citation type="submission" date="2020-07" db="EMBL/GenBank/DDBJ databases">
        <title>The yeast mating-type switching endonuclease HO is a domesticated member of an unorthodox homing genetic element family.</title>
        <authorList>
            <person name="Coughlan A.Y."/>
            <person name="Lombardi L."/>
            <person name="Braun-Galleani S."/>
            <person name="Martos A.R."/>
            <person name="Galeote V."/>
            <person name="Bigey F."/>
            <person name="Dequin S."/>
            <person name="Byrne K.P."/>
            <person name="Wolfe K.H."/>
        </authorList>
    </citation>
    <scope>NUCLEOTIDE SEQUENCE [LARGE SCALE GENOMIC DNA]</scope>
    <source>
        <strain evidence="2 3">NRRL Y-6702</strain>
    </source>
</reference>
<keyword evidence="1" id="KW-0812">Transmembrane</keyword>
<protein>
    <submittedName>
        <fullName evidence="2">Uncharacterized protein</fullName>
    </submittedName>
</protein>
<dbReference type="RefSeq" id="XP_037142238.1">
    <property type="nucleotide sequence ID" value="XM_037286343.1"/>
</dbReference>
<proteinExistence type="predicted"/>
<sequence>MVPKLLPSIDNNELYYDENNINEAIEREERHDQWMILLESIQYLIMGLLISLILEGLIVAIILYVRSGISAKNKESDCSSNAEGLSAAVLDSSNLYPILNLAGENRNMYLKPLNSDKLLQLNDNGDIVKSDNRTRYSMADEELAKNTTDLIHVSAGHIRSRELSLDYMALQNTSKC</sequence>
<dbReference type="AlphaFoldDB" id="A0A7H9AVW1"/>
<keyword evidence="3" id="KW-1185">Reference proteome</keyword>
<name>A0A7H9AVW1_ZYGMR</name>
<gene>
    <name evidence="2" type="ORF">HG535_0A04500</name>
</gene>
<dbReference type="KEGG" id="zmk:HG535_0A04500"/>
<dbReference type="GeneID" id="59234146"/>
<dbReference type="EMBL" id="CP058604">
    <property type="protein sequence ID" value="QLG70510.1"/>
    <property type="molecule type" value="Genomic_DNA"/>
</dbReference>
<dbReference type="Proteomes" id="UP000509704">
    <property type="component" value="Chromosome 1"/>
</dbReference>
<evidence type="ECO:0000256" key="1">
    <source>
        <dbReference type="SAM" id="Phobius"/>
    </source>
</evidence>
<dbReference type="OrthoDB" id="10380168at2759"/>
<evidence type="ECO:0000313" key="3">
    <source>
        <dbReference type="Proteomes" id="UP000509704"/>
    </source>
</evidence>